<feature type="region of interest" description="Disordered" evidence="1">
    <location>
        <begin position="1"/>
        <end position="55"/>
    </location>
</feature>
<sequence length="383" mass="41755">MLAAALRSAPAVRPWAARQAPRAAAGEAHAGRPAPRDARKPASPRRRRAGRAAAFHVGQQDPSLAALTAERSMLINKEVVLFLFQLEMDSQLQRALTYERFDMAQEVRARREQIDAALRELQQIKGPGCGARVAARSDQMEYAPRIITLKAKLAEAIEMEQYDEAAGLRDRLKVLEGKAAEAAELAAQYLCPVEEPRFCLGEMVVHSSKGYRGVICGWDLACCESAEWQEEAGVSDLRGGSEQHFYHVLVDARDWPLADDQPPVAYIAEELLTAGSSADFSSNEPLVDGSFEHPYSYLMFLGADGQGNMVPARQLRDKYCVERRDVYSPGESRWEEEGDDGNDGGDGEPGSGGDGPDGPEGGQLPRDAAGRRVIPGIDMSSLD</sequence>
<comment type="caution">
    <text evidence="3">The sequence shown here is derived from an EMBL/GenBank/DDBJ whole genome shotgun (WGS) entry which is preliminary data.</text>
</comment>
<feature type="compositionally biased region" description="Low complexity" evidence="1">
    <location>
        <begin position="9"/>
        <end position="33"/>
    </location>
</feature>
<dbReference type="NCBIfam" id="TIGR02097">
    <property type="entry name" value="yccV"/>
    <property type="match status" value="1"/>
</dbReference>
<dbReference type="PANTHER" id="PTHR48439:SF1">
    <property type="entry name" value="HEMIMETHYLATED DNA-BINDING DOMAIN-CONTAINING PROTEIN"/>
    <property type="match status" value="1"/>
</dbReference>
<dbReference type="PANTHER" id="PTHR48439">
    <property type="entry name" value="HEMIMETHYLATED DNA-BINDING DOMAIN-CONTAINING PROTEIN"/>
    <property type="match status" value="1"/>
</dbReference>
<dbReference type="GO" id="GO:0003677">
    <property type="term" value="F:DNA binding"/>
    <property type="evidence" value="ECO:0007669"/>
    <property type="project" value="InterPro"/>
</dbReference>
<evidence type="ECO:0000313" key="4">
    <source>
        <dbReference type="Proteomes" id="UP000239649"/>
    </source>
</evidence>
<dbReference type="SUPFAM" id="SSF141255">
    <property type="entry name" value="YccV-like"/>
    <property type="match status" value="1"/>
</dbReference>
<dbReference type="SMART" id="SM00992">
    <property type="entry name" value="YccV-like"/>
    <property type="match status" value="1"/>
</dbReference>
<dbReference type="Pfam" id="PF02151">
    <property type="entry name" value="UVR"/>
    <property type="match status" value="1"/>
</dbReference>
<dbReference type="STRING" id="554055.A0A2P6VQY0"/>
<feature type="region of interest" description="Disordered" evidence="1">
    <location>
        <begin position="326"/>
        <end position="383"/>
    </location>
</feature>
<evidence type="ECO:0000259" key="2">
    <source>
        <dbReference type="SMART" id="SM00992"/>
    </source>
</evidence>
<dbReference type="AlphaFoldDB" id="A0A2P6VQY0"/>
<dbReference type="Proteomes" id="UP000239649">
    <property type="component" value="Unassembled WGS sequence"/>
</dbReference>
<evidence type="ECO:0000256" key="1">
    <source>
        <dbReference type="SAM" id="MobiDB-lite"/>
    </source>
</evidence>
<evidence type="ECO:0000313" key="3">
    <source>
        <dbReference type="EMBL" id="PSC76506.1"/>
    </source>
</evidence>
<dbReference type="InterPro" id="IPR053189">
    <property type="entry name" value="Clp_protease_adapter_ClpF"/>
</dbReference>
<gene>
    <name evidence="3" type="primary">g93</name>
    <name evidence="3" type="ORF">C2E20_0093</name>
</gene>
<feature type="domain" description="Hemimethylated DNA-binding" evidence="2">
    <location>
        <begin position="195"/>
        <end position="312"/>
    </location>
</feature>
<reference evidence="3 4" key="1">
    <citation type="journal article" date="2018" name="Plant J.">
        <title>Genome sequences of Chlorella sorokiniana UTEX 1602 and Micractinium conductrix SAG 241.80: implications to maltose excretion by a green alga.</title>
        <authorList>
            <person name="Arriola M.B."/>
            <person name="Velmurugan N."/>
            <person name="Zhang Y."/>
            <person name="Plunkett M.H."/>
            <person name="Hondzo H."/>
            <person name="Barney B.M."/>
        </authorList>
    </citation>
    <scope>NUCLEOTIDE SEQUENCE [LARGE SCALE GENOMIC DNA]</scope>
    <source>
        <strain evidence="3 4">SAG 241.80</strain>
    </source>
</reference>
<dbReference type="InterPro" id="IPR036623">
    <property type="entry name" value="Hemimethylated_DNA-bd_sf"/>
</dbReference>
<dbReference type="InterPro" id="IPR001943">
    <property type="entry name" value="UVR_dom"/>
</dbReference>
<feature type="compositionally biased region" description="Gly residues" evidence="1">
    <location>
        <begin position="347"/>
        <end position="361"/>
    </location>
</feature>
<accession>A0A2P6VQY0</accession>
<dbReference type="Pfam" id="PF08755">
    <property type="entry name" value="YccV-like"/>
    <property type="match status" value="1"/>
</dbReference>
<feature type="compositionally biased region" description="Acidic residues" evidence="1">
    <location>
        <begin position="334"/>
        <end position="346"/>
    </location>
</feature>
<proteinExistence type="predicted"/>
<protein>
    <submittedName>
        <fullName evidence="3">F-box only 21</fullName>
    </submittedName>
</protein>
<organism evidence="3 4">
    <name type="scientific">Micractinium conductrix</name>
    <dbReference type="NCBI Taxonomy" id="554055"/>
    <lineage>
        <taxon>Eukaryota</taxon>
        <taxon>Viridiplantae</taxon>
        <taxon>Chlorophyta</taxon>
        <taxon>core chlorophytes</taxon>
        <taxon>Trebouxiophyceae</taxon>
        <taxon>Chlorellales</taxon>
        <taxon>Chlorellaceae</taxon>
        <taxon>Chlorella clade</taxon>
        <taxon>Micractinium</taxon>
    </lineage>
</organism>
<dbReference type="Gene3D" id="2.30.30.390">
    <property type="entry name" value="Hemimethylated DNA-binding domain"/>
    <property type="match status" value="1"/>
</dbReference>
<dbReference type="OrthoDB" id="28868at2759"/>
<name>A0A2P6VQY0_9CHLO</name>
<dbReference type="EMBL" id="LHPF02000001">
    <property type="protein sequence ID" value="PSC76506.1"/>
    <property type="molecule type" value="Genomic_DNA"/>
</dbReference>
<keyword evidence="4" id="KW-1185">Reference proteome</keyword>
<dbReference type="InterPro" id="IPR011722">
    <property type="entry name" value="Hemimethylated_DNA-bd_dom"/>
</dbReference>